<keyword evidence="2" id="KW-1185">Reference proteome</keyword>
<gene>
    <name evidence="1" type="ORF">FHD67_19580</name>
</gene>
<accession>A0A5C4R194</accession>
<proteinExistence type="predicted"/>
<sequence length="224" mass="25115">MIIAPEISGTSIVIVGNHNPAIFHPSWLFKHGVETEVDEELINIEVCHSELTRFSIGETFYHIDKDRFQISTVSAPWIQISDKVSMIFLEILTHTPGTAVGINRDIHFRVGSSRKRTEIGRILAPIEPWGHFGEEMNKEGGETGGMLSLSMRASEANDRYHIAKNIKIEPSVKIEGDDGIYMQANFHFSPIGEPSMADVIGVLNENFQNGINESERIFDYIMGM</sequence>
<dbReference type="Proteomes" id="UP000304880">
    <property type="component" value="Unassembled WGS sequence"/>
</dbReference>
<comment type="caution">
    <text evidence="1">The sequence shown here is derived from an EMBL/GenBank/DDBJ whole genome shotgun (WGS) entry which is preliminary data.</text>
</comment>
<reference evidence="1 2" key="1">
    <citation type="submission" date="2019-06" db="EMBL/GenBank/DDBJ databases">
        <authorList>
            <person name="Li J."/>
        </authorList>
    </citation>
    <scope>NUCLEOTIDE SEQUENCE [LARGE SCALE GENOMIC DNA]</scope>
    <source>
        <strain evidence="1 2">CGMCC 1.8012</strain>
    </source>
</reference>
<dbReference type="AlphaFoldDB" id="A0A5C4R194"/>
<evidence type="ECO:0000313" key="2">
    <source>
        <dbReference type="Proteomes" id="UP000304880"/>
    </source>
</evidence>
<organism evidence="1 2">
    <name type="scientific">Paracoccus haeundaensis</name>
    <dbReference type="NCBI Taxonomy" id="225362"/>
    <lineage>
        <taxon>Bacteria</taxon>
        <taxon>Pseudomonadati</taxon>
        <taxon>Pseudomonadota</taxon>
        <taxon>Alphaproteobacteria</taxon>
        <taxon>Rhodobacterales</taxon>
        <taxon>Paracoccaceae</taxon>
        <taxon>Paracoccus</taxon>
    </lineage>
</organism>
<protein>
    <recommendedName>
        <fullName evidence="3">TIGR04255 family protein</fullName>
    </recommendedName>
</protein>
<dbReference type="RefSeq" id="WP_139599773.1">
    <property type="nucleotide sequence ID" value="NZ_VDDC01000070.1"/>
</dbReference>
<evidence type="ECO:0008006" key="3">
    <source>
        <dbReference type="Google" id="ProtNLM"/>
    </source>
</evidence>
<name>A0A5C4R194_9RHOB</name>
<evidence type="ECO:0000313" key="1">
    <source>
        <dbReference type="EMBL" id="TNH37578.1"/>
    </source>
</evidence>
<dbReference type="EMBL" id="VDDC01000070">
    <property type="protein sequence ID" value="TNH37578.1"/>
    <property type="molecule type" value="Genomic_DNA"/>
</dbReference>